<evidence type="ECO:0000313" key="1">
    <source>
        <dbReference type="EMBL" id="TFD49149.1"/>
    </source>
</evidence>
<evidence type="ECO:0008006" key="3">
    <source>
        <dbReference type="Google" id="ProtNLM"/>
    </source>
</evidence>
<proteinExistence type="predicted"/>
<name>A0A4R8ZYX4_9MICO</name>
<dbReference type="Proteomes" id="UP000297447">
    <property type="component" value="Unassembled WGS sequence"/>
</dbReference>
<keyword evidence="2" id="KW-1185">Reference proteome</keyword>
<comment type="caution">
    <text evidence="1">The sequence shown here is derived from an EMBL/GenBank/DDBJ whole genome shotgun (WGS) entry which is preliminary data.</text>
</comment>
<dbReference type="AlphaFoldDB" id="A0A4R8ZYX4"/>
<dbReference type="EMBL" id="SOHE01000051">
    <property type="protein sequence ID" value="TFD49149.1"/>
    <property type="molecule type" value="Genomic_DNA"/>
</dbReference>
<protein>
    <recommendedName>
        <fullName evidence="3">Transcriptional regulator, AbiEi antitoxin, Type IV TA system</fullName>
    </recommendedName>
</protein>
<gene>
    <name evidence="1" type="ORF">E3T55_11800</name>
</gene>
<reference evidence="1 2" key="1">
    <citation type="submission" date="2019-03" db="EMBL/GenBank/DDBJ databases">
        <title>Genomics of glacier-inhabiting Cryobacterium strains.</title>
        <authorList>
            <person name="Liu Q."/>
            <person name="Xin Y.-H."/>
        </authorList>
    </citation>
    <scope>NUCLEOTIDE SEQUENCE [LARGE SCALE GENOMIC DNA]</scope>
    <source>
        <strain evidence="1 2">Hh14</strain>
    </source>
</reference>
<evidence type="ECO:0000313" key="2">
    <source>
        <dbReference type="Proteomes" id="UP000297447"/>
    </source>
</evidence>
<sequence length="326" mass="36365">MTQTSAESTALMAITRAHGLIVRSDAMAFGLEQELRREFERGRIVRLRHGVYLSTTLWSALDQNERYLCRIRAYAAISPEPPLFSHYSAAAIWGLPRPTSWPTDVHITVPEASGGRSRHGVVRHTGETEPVWVERGGLRVTTVTDTAVQLARVLAFPEAVAMLDRAIHIPRRGVSLATRDELETSLEALRTPARLKGRDAALRAGAFATTQSGSGGESTSRSNIFLLGFVVPELQVRFDDALGFIAFVDFFWRMINKVGEFDGLGKYVTEEYTRGRTTAQVVMEEKAREDRVRALGPTFARWDWPIARDLTVFGRFLTGHGIPRAR</sequence>
<organism evidence="1 2">
    <name type="scientific">Cryobacterium frigoriphilum</name>
    <dbReference type="NCBI Taxonomy" id="1259150"/>
    <lineage>
        <taxon>Bacteria</taxon>
        <taxon>Bacillati</taxon>
        <taxon>Actinomycetota</taxon>
        <taxon>Actinomycetes</taxon>
        <taxon>Micrococcales</taxon>
        <taxon>Microbacteriaceae</taxon>
        <taxon>Cryobacterium</taxon>
    </lineage>
</organism>
<dbReference type="RefSeq" id="WP_134519771.1">
    <property type="nucleotide sequence ID" value="NZ_SOHE01000051.1"/>
</dbReference>
<dbReference type="OrthoDB" id="5517693at2"/>
<accession>A0A4R8ZYX4</accession>